<keyword evidence="5" id="KW-0464">Manganese</keyword>
<dbReference type="SMART" id="SM00156">
    <property type="entry name" value="PP2Ac"/>
    <property type="match status" value="1"/>
</dbReference>
<evidence type="ECO:0000256" key="4">
    <source>
        <dbReference type="ARBA" id="ARBA00022912"/>
    </source>
</evidence>
<evidence type="ECO:0000256" key="2">
    <source>
        <dbReference type="ARBA" id="ARBA00022723"/>
    </source>
</evidence>
<comment type="cofactor">
    <cofactor evidence="1">
        <name>Mn(2+)</name>
        <dbReference type="ChEBI" id="CHEBI:29035"/>
    </cofactor>
</comment>
<dbReference type="InterPro" id="IPR050341">
    <property type="entry name" value="PP1_catalytic_subunit"/>
</dbReference>
<organism evidence="10 11">
    <name type="scientific">Trichomonas vaginalis (strain ATCC PRA-98 / G3)</name>
    <dbReference type="NCBI Taxonomy" id="412133"/>
    <lineage>
        <taxon>Eukaryota</taxon>
        <taxon>Metamonada</taxon>
        <taxon>Parabasalia</taxon>
        <taxon>Trichomonadida</taxon>
        <taxon>Trichomonadidae</taxon>
        <taxon>Trichomonas</taxon>
    </lineage>
</organism>
<dbReference type="VEuPathDB" id="TrichDB:TVAG_256740"/>
<keyword evidence="2" id="KW-0479">Metal-binding</keyword>
<dbReference type="GO" id="GO:0005634">
    <property type="term" value="C:nucleus"/>
    <property type="evidence" value="ECO:0000318"/>
    <property type="project" value="GO_Central"/>
</dbReference>
<dbReference type="STRING" id="5722.A2FEY0"/>
<dbReference type="InParanoid" id="A2FEY0"/>
<dbReference type="EC" id="3.1.3.16" evidence="8"/>
<dbReference type="InterPro" id="IPR006186">
    <property type="entry name" value="Ser/Thr-sp_prot-phosphatase"/>
</dbReference>
<feature type="domain" description="Serine/threonine specific protein phosphatases" evidence="9">
    <location>
        <begin position="123"/>
        <end position="128"/>
    </location>
</feature>
<dbReference type="PANTHER" id="PTHR11668:SF300">
    <property type="entry name" value="SERINE_THREONINE-PROTEIN PHOSPHATASE"/>
    <property type="match status" value="1"/>
</dbReference>
<dbReference type="InterPro" id="IPR029052">
    <property type="entry name" value="Metallo-depent_PP-like"/>
</dbReference>
<dbReference type="Gene3D" id="3.60.21.10">
    <property type="match status" value="1"/>
</dbReference>
<comment type="similarity">
    <text evidence="8">Belongs to the PPP phosphatase family.</text>
</comment>
<dbReference type="VEuPathDB" id="TrichDB:TVAGG3_0046920"/>
<dbReference type="EMBL" id="DS113754">
    <property type="protein sequence ID" value="EAX96534.1"/>
    <property type="molecule type" value="Genomic_DNA"/>
</dbReference>
<evidence type="ECO:0000313" key="10">
    <source>
        <dbReference type="EMBL" id="EAX96534.1"/>
    </source>
</evidence>
<dbReference type="eggNOG" id="KOG0374">
    <property type="taxonomic scope" value="Eukaryota"/>
</dbReference>
<reference evidence="10" key="2">
    <citation type="journal article" date="2007" name="Science">
        <title>Draft genome sequence of the sexually transmitted pathogen Trichomonas vaginalis.</title>
        <authorList>
            <person name="Carlton J.M."/>
            <person name="Hirt R.P."/>
            <person name="Silva J.C."/>
            <person name="Delcher A.L."/>
            <person name="Schatz M."/>
            <person name="Zhao Q."/>
            <person name="Wortman J.R."/>
            <person name="Bidwell S.L."/>
            <person name="Alsmark U.C.M."/>
            <person name="Besteiro S."/>
            <person name="Sicheritz-Ponten T."/>
            <person name="Noel C.J."/>
            <person name="Dacks J.B."/>
            <person name="Foster P.G."/>
            <person name="Simillion C."/>
            <person name="Van de Peer Y."/>
            <person name="Miranda-Saavedra D."/>
            <person name="Barton G.J."/>
            <person name="Westrop G.D."/>
            <person name="Mueller S."/>
            <person name="Dessi D."/>
            <person name="Fiori P.L."/>
            <person name="Ren Q."/>
            <person name="Paulsen I."/>
            <person name="Zhang H."/>
            <person name="Bastida-Corcuera F.D."/>
            <person name="Simoes-Barbosa A."/>
            <person name="Brown M.T."/>
            <person name="Hayes R.D."/>
            <person name="Mukherjee M."/>
            <person name="Okumura C.Y."/>
            <person name="Schneider R."/>
            <person name="Smith A.J."/>
            <person name="Vanacova S."/>
            <person name="Villalvazo M."/>
            <person name="Haas B.J."/>
            <person name="Pertea M."/>
            <person name="Feldblyum T.V."/>
            <person name="Utterback T.R."/>
            <person name="Shu C.L."/>
            <person name="Osoegawa K."/>
            <person name="de Jong P.J."/>
            <person name="Hrdy I."/>
            <person name="Horvathova L."/>
            <person name="Zubacova Z."/>
            <person name="Dolezal P."/>
            <person name="Malik S.B."/>
            <person name="Logsdon J.M. Jr."/>
            <person name="Henze K."/>
            <person name="Gupta A."/>
            <person name="Wang C.C."/>
            <person name="Dunne R.L."/>
            <person name="Upcroft J.A."/>
            <person name="Upcroft P."/>
            <person name="White O."/>
            <person name="Salzberg S.L."/>
            <person name="Tang P."/>
            <person name="Chiu C.-H."/>
            <person name="Lee Y.-S."/>
            <person name="Embley T.M."/>
            <person name="Coombs G.H."/>
            <person name="Mottram J.C."/>
            <person name="Tachezy J."/>
            <person name="Fraser-Liggett C.M."/>
            <person name="Johnson P.J."/>
        </authorList>
    </citation>
    <scope>NUCLEOTIDE SEQUENCE [LARGE SCALE GENOMIC DNA]</scope>
    <source>
        <strain evidence="10">G3</strain>
    </source>
</reference>
<accession>A2FEY0</accession>
<keyword evidence="11" id="KW-1185">Reference proteome</keyword>
<keyword evidence="4" id="KW-0904">Protein phosphatase</keyword>
<dbReference type="InterPro" id="IPR004843">
    <property type="entry name" value="Calcineurin-like_PHP"/>
</dbReference>
<dbReference type="CDD" id="cd00144">
    <property type="entry name" value="MPP_PPP_family"/>
    <property type="match status" value="1"/>
</dbReference>
<gene>
    <name evidence="10" type="ORF">TVAG_256740</name>
</gene>
<dbReference type="PANTHER" id="PTHR11668">
    <property type="entry name" value="SERINE/THREONINE PROTEIN PHOSPHATASE"/>
    <property type="match status" value="1"/>
</dbReference>
<evidence type="ECO:0000256" key="8">
    <source>
        <dbReference type="RuleBase" id="RU004273"/>
    </source>
</evidence>
<dbReference type="GO" id="GO:0004722">
    <property type="term" value="F:protein serine/threonine phosphatase activity"/>
    <property type="evidence" value="ECO:0000318"/>
    <property type="project" value="GO_Central"/>
</dbReference>
<dbReference type="PROSITE" id="PS00125">
    <property type="entry name" value="SER_THR_PHOSPHATASE"/>
    <property type="match status" value="1"/>
</dbReference>
<evidence type="ECO:0000259" key="9">
    <source>
        <dbReference type="PROSITE" id="PS00125"/>
    </source>
</evidence>
<dbReference type="PRINTS" id="PR00114">
    <property type="entry name" value="STPHPHTASE"/>
</dbReference>
<dbReference type="Pfam" id="PF00149">
    <property type="entry name" value="Metallophos"/>
    <property type="match status" value="1"/>
</dbReference>
<dbReference type="AlphaFoldDB" id="A2FEY0"/>
<proteinExistence type="inferred from homology"/>
<evidence type="ECO:0000256" key="5">
    <source>
        <dbReference type="ARBA" id="ARBA00023211"/>
    </source>
</evidence>
<dbReference type="KEGG" id="tva:4754307"/>
<evidence type="ECO:0000256" key="7">
    <source>
        <dbReference type="ARBA" id="ARBA00048336"/>
    </source>
</evidence>
<dbReference type="GO" id="GO:0005737">
    <property type="term" value="C:cytoplasm"/>
    <property type="evidence" value="ECO:0000318"/>
    <property type="project" value="GO_Central"/>
</dbReference>
<keyword evidence="3 8" id="KW-0378">Hydrolase</keyword>
<dbReference type="SMR" id="A2FEY0"/>
<dbReference type="GO" id="GO:0046872">
    <property type="term" value="F:metal ion binding"/>
    <property type="evidence" value="ECO:0007669"/>
    <property type="project" value="UniProtKB-KW"/>
</dbReference>
<sequence>MISQYLVNAYLPLITAASNNGFEDLPMDIPKLSSTDITIILTLTKDIFKLEPTLLHINQSCIIVGDLHGNIRDLLRIFAKNGLPPKTKYVFLGDYVDRGEFSIEIVSLLFSLKILHPNDIHLIRGNHEFLDINTIYGFKNQVLEEYSEALYEVFNDCFGYLPLACILNDAFFLVHGGLSPKLTSVKQIEEVQRPIHKVSDLKPQHQFVVDMLWSDPDDSDILYLKNLRGFGFIFGAAAALNFLRANNLQKIIRSHQCVNAIQEHCGSAVITVFSSSNYSSKSNNTSGVLEVNGSTIYTGIYEAQDQYKKIDASYRNVELVERVPYCFNSKFSSRLKSSHSVRRATYDEIKKSETKKSIKGISSLPKLVCSPMKPIKNEINPAMSVPTLSLDMV</sequence>
<dbReference type="Proteomes" id="UP000001542">
    <property type="component" value="Unassembled WGS sequence"/>
</dbReference>
<name>A2FEY0_TRIV3</name>
<evidence type="ECO:0000256" key="6">
    <source>
        <dbReference type="ARBA" id="ARBA00047761"/>
    </source>
</evidence>
<evidence type="ECO:0000256" key="1">
    <source>
        <dbReference type="ARBA" id="ARBA00001936"/>
    </source>
</evidence>
<comment type="catalytic activity">
    <reaction evidence="6">
        <text>O-phospho-L-seryl-[protein] + H2O = L-seryl-[protein] + phosphate</text>
        <dbReference type="Rhea" id="RHEA:20629"/>
        <dbReference type="Rhea" id="RHEA-COMP:9863"/>
        <dbReference type="Rhea" id="RHEA-COMP:11604"/>
        <dbReference type="ChEBI" id="CHEBI:15377"/>
        <dbReference type="ChEBI" id="CHEBI:29999"/>
        <dbReference type="ChEBI" id="CHEBI:43474"/>
        <dbReference type="ChEBI" id="CHEBI:83421"/>
        <dbReference type="EC" id="3.1.3.16"/>
    </reaction>
</comment>
<evidence type="ECO:0000256" key="3">
    <source>
        <dbReference type="ARBA" id="ARBA00022801"/>
    </source>
</evidence>
<dbReference type="FunFam" id="3.60.21.10:FF:000069">
    <property type="entry name" value="Serine/threonine-protein phosphatase"/>
    <property type="match status" value="1"/>
</dbReference>
<dbReference type="SUPFAM" id="SSF56300">
    <property type="entry name" value="Metallo-dependent phosphatases"/>
    <property type="match status" value="1"/>
</dbReference>
<evidence type="ECO:0000313" key="11">
    <source>
        <dbReference type="Proteomes" id="UP000001542"/>
    </source>
</evidence>
<reference evidence="10" key="1">
    <citation type="submission" date="2006-10" db="EMBL/GenBank/DDBJ databases">
        <authorList>
            <person name="Amadeo P."/>
            <person name="Zhao Q."/>
            <person name="Wortman J."/>
            <person name="Fraser-Liggett C."/>
            <person name="Carlton J."/>
        </authorList>
    </citation>
    <scope>NUCLEOTIDE SEQUENCE</scope>
    <source>
        <strain evidence="10">G3</strain>
    </source>
</reference>
<protein>
    <recommendedName>
        <fullName evidence="8">Serine/threonine-protein phosphatase</fullName>
        <ecNumber evidence="8">3.1.3.16</ecNumber>
    </recommendedName>
</protein>
<comment type="catalytic activity">
    <reaction evidence="7 8">
        <text>O-phospho-L-threonyl-[protein] + H2O = L-threonyl-[protein] + phosphate</text>
        <dbReference type="Rhea" id="RHEA:47004"/>
        <dbReference type="Rhea" id="RHEA-COMP:11060"/>
        <dbReference type="Rhea" id="RHEA-COMP:11605"/>
        <dbReference type="ChEBI" id="CHEBI:15377"/>
        <dbReference type="ChEBI" id="CHEBI:30013"/>
        <dbReference type="ChEBI" id="CHEBI:43474"/>
        <dbReference type="ChEBI" id="CHEBI:61977"/>
        <dbReference type="EC" id="3.1.3.16"/>
    </reaction>
</comment>
<dbReference type="RefSeq" id="XP_001309464.1">
    <property type="nucleotide sequence ID" value="XM_001309463.1"/>
</dbReference>